<dbReference type="PANTHER" id="PTHR35869">
    <property type="entry name" value="OUTER-MEMBRANE LIPOPROTEIN CARRIER PROTEIN"/>
    <property type="match status" value="1"/>
</dbReference>
<keyword evidence="4" id="KW-0653">Protein transport</keyword>
<comment type="subunit">
    <text evidence="1">Monomer.</text>
</comment>
<reference evidence="5" key="1">
    <citation type="submission" date="2019-02" db="EMBL/GenBank/DDBJ databases">
        <authorList>
            <person name="Li S.-H."/>
        </authorList>
    </citation>
    <scope>NUCLEOTIDE SEQUENCE</scope>
    <source>
        <strain evidence="5">IMCC8485</strain>
    </source>
</reference>
<dbReference type="Gene3D" id="2.50.20.10">
    <property type="entry name" value="Lipoprotein localisation LolA/LolB/LppX"/>
    <property type="match status" value="1"/>
</dbReference>
<keyword evidence="3" id="KW-0732">Signal</keyword>
<dbReference type="EMBL" id="SHNP01000002">
    <property type="protein sequence ID" value="MCX2973231.1"/>
    <property type="molecule type" value="Genomic_DNA"/>
</dbReference>
<accession>A0ABT3SUC0</accession>
<dbReference type="SUPFAM" id="SSF89392">
    <property type="entry name" value="Prokaryotic lipoproteins and lipoprotein localization factors"/>
    <property type="match status" value="1"/>
</dbReference>
<organism evidence="5 6">
    <name type="scientific">Candidatus Seongchinamella marina</name>
    <dbReference type="NCBI Taxonomy" id="2518990"/>
    <lineage>
        <taxon>Bacteria</taxon>
        <taxon>Pseudomonadati</taxon>
        <taxon>Pseudomonadota</taxon>
        <taxon>Gammaproteobacteria</taxon>
        <taxon>Cellvibrionales</taxon>
        <taxon>Halieaceae</taxon>
        <taxon>Seongchinamella</taxon>
    </lineage>
</organism>
<keyword evidence="6" id="KW-1185">Reference proteome</keyword>
<comment type="caution">
    <text evidence="5">The sequence shown here is derived from an EMBL/GenBank/DDBJ whole genome shotgun (WGS) entry which is preliminary data.</text>
</comment>
<evidence type="ECO:0008006" key="7">
    <source>
        <dbReference type="Google" id="ProtNLM"/>
    </source>
</evidence>
<dbReference type="InterPro" id="IPR029046">
    <property type="entry name" value="LolA/LolB/LppX"/>
</dbReference>
<evidence type="ECO:0000256" key="3">
    <source>
        <dbReference type="ARBA" id="ARBA00022729"/>
    </source>
</evidence>
<sequence>MASAKCWPRHQPKTDTTYMKKVLLLAALGLCLVAGIARSNESATEQLIVKLESLNQLQGRFEQTQFAADKDQPSALSSGHFKLLKPMYFLWDIDSPDNQLIVADGEHLWHHDRDLETVTRRSVAGHDQLSPLQVLAGDRAILSERFEVSRTGEGRFLLVPIKGSPGFRSLTLVFANGQISAMEVNDQLNQQLFIQLRDVDSDTALMPADFGFVHPEGADLFYHDQ</sequence>
<evidence type="ECO:0000256" key="4">
    <source>
        <dbReference type="ARBA" id="ARBA00022927"/>
    </source>
</evidence>
<keyword evidence="2" id="KW-0813">Transport</keyword>
<proteinExistence type="predicted"/>
<dbReference type="CDD" id="cd16325">
    <property type="entry name" value="LolA"/>
    <property type="match status" value="1"/>
</dbReference>
<evidence type="ECO:0000256" key="1">
    <source>
        <dbReference type="ARBA" id="ARBA00011245"/>
    </source>
</evidence>
<dbReference type="InterPro" id="IPR004564">
    <property type="entry name" value="OM_lipoprot_carrier_LolA-like"/>
</dbReference>
<evidence type="ECO:0000256" key="2">
    <source>
        <dbReference type="ARBA" id="ARBA00022448"/>
    </source>
</evidence>
<name>A0ABT3SUC0_9GAMM</name>
<dbReference type="Pfam" id="PF03548">
    <property type="entry name" value="LolA"/>
    <property type="match status" value="1"/>
</dbReference>
<evidence type="ECO:0000313" key="6">
    <source>
        <dbReference type="Proteomes" id="UP001143307"/>
    </source>
</evidence>
<gene>
    <name evidence="5" type="ORF">EYC87_06475</name>
</gene>
<dbReference type="PANTHER" id="PTHR35869:SF1">
    <property type="entry name" value="OUTER-MEMBRANE LIPOPROTEIN CARRIER PROTEIN"/>
    <property type="match status" value="1"/>
</dbReference>
<dbReference type="Proteomes" id="UP001143307">
    <property type="component" value="Unassembled WGS sequence"/>
</dbReference>
<protein>
    <recommendedName>
        <fullName evidence="7">Outer-membrane lipoprotein carrier protein</fullName>
    </recommendedName>
</protein>
<evidence type="ECO:0000313" key="5">
    <source>
        <dbReference type="EMBL" id="MCX2973231.1"/>
    </source>
</evidence>